<comment type="caution">
    <text evidence="1">The sequence shown here is derived from an EMBL/GenBank/DDBJ whole genome shotgun (WGS) entry which is preliminary data.</text>
</comment>
<evidence type="ECO:0000313" key="1">
    <source>
        <dbReference type="EMBL" id="KAG8000951.1"/>
    </source>
</evidence>
<gene>
    <name evidence="1" type="primary">CRYGS</name>
    <name evidence="1" type="ORF">GBF38_018260</name>
</gene>
<dbReference type="EMBL" id="CM024796">
    <property type="protein sequence ID" value="KAG8000951.1"/>
    <property type="molecule type" value="Genomic_DNA"/>
</dbReference>
<reference evidence="1" key="1">
    <citation type="submission" date="2020-04" db="EMBL/GenBank/DDBJ databases">
        <title>A chromosome-scale assembly and high-density genetic map of the yellow drum (Nibea albiflora) genome.</title>
        <authorList>
            <person name="Xu D."/>
            <person name="Zhang W."/>
            <person name="Chen R."/>
            <person name="Tan P."/>
            <person name="Wang L."/>
            <person name="Song H."/>
            <person name="Tian L."/>
            <person name="Zhu Q."/>
            <person name="Wang B."/>
        </authorList>
    </citation>
    <scope>NUCLEOTIDE SEQUENCE</scope>
    <source>
        <strain evidence="1">ZJHYS-2018</strain>
    </source>
</reference>
<dbReference type="Proteomes" id="UP000805704">
    <property type="component" value="Chromosome 8"/>
</dbReference>
<evidence type="ECO:0000313" key="2">
    <source>
        <dbReference type="Proteomes" id="UP000805704"/>
    </source>
</evidence>
<organism evidence="1 2">
    <name type="scientific">Nibea albiflora</name>
    <name type="common">Yellow drum</name>
    <name type="synonym">Corvina albiflora</name>
    <dbReference type="NCBI Taxonomy" id="240163"/>
    <lineage>
        <taxon>Eukaryota</taxon>
        <taxon>Metazoa</taxon>
        <taxon>Chordata</taxon>
        <taxon>Craniata</taxon>
        <taxon>Vertebrata</taxon>
        <taxon>Euteleostomi</taxon>
        <taxon>Actinopterygii</taxon>
        <taxon>Neopterygii</taxon>
        <taxon>Teleostei</taxon>
        <taxon>Neoteleostei</taxon>
        <taxon>Acanthomorphata</taxon>
        <taxon>Eupercaria</taxon>
        <taxon>Sciaenidae</taxon>
        <taxon>Nibea</taxon>
    </lineage>
</organism>
<sequence length="133" mass="15492">MYGARHQERKKSVQIITAHCCNSVRVENGAWVLYERPNYLGYQFILTRGDYPDYQCWMRNNGSIRSCQIIRNTSSVVFRVGVYGCPDFSGQMMQCTEDLSNLLDHWHLHEVHSAQVQDGAWISYELPNYPGRQ</sequence>
<proteinExistence type="predicted"/>
<name>A0ACB7EJC3_NIBAL</name>
<keyword evidence="2" id="KW-1185">Reference proteome</keyword>
<accession>A0ACB7EJC3</accession>
<protein>
    <submittedName>
        <fullName evidence="1">Beta-crystallin S</fullName>
    </submittedName>
</protein>